<dbReference type="KEGG" id="ome:OLMES_4494"/>
<gene>
    <name evidence="1" type="ORF">OLMES_4494</name>
</gene>
<dbReference type="EMBL" id="CP021425">
    <property type="protein sequence ID" value="ARU58490.1"/>
    <property type="molecule type" value="Genomic_DNA"/>
</dbReference>
<keyword evidence="2" id="KW-1185">Reference proteome</keyword>
<name>A0A1Y0IDZ6_9GAMM</name>
<dbReference type="AlphaFoldDB" id="A0A1Y0IDZ6"/>
<accession>A0A1Y0IDZ6</accession>
<evidence type="ECO:0000313" key="2">
    <source>
        <dbReference type="Proteomes" id="UP000196027"/>
    </source>
</evidence>
<dbReference type="Proteomes" id="UP000196027">
    <property type="component" value="Chromosome"/>
</dbReference>
<reference evidence="1 2" key="1">
    <citation type="submission" date="2017-05" db="EMBL/GenBank/DDBJ databases">
        <title>Genomic insights into alkan degradation activity of Oleiphilus messinensis.</title>
        <authorList>
            <person name="Kozyavkin S.A."/>
            <person name="Slesarev A.I."/>
            <person name="Golyshin P.N."/>
            <person name="Korzhenkov A."/>
            <person name="Golyshina O.N."/>
            <person name="Toshchakov S.V."/>
        </authorList>
    </citation>
    <scope>NUCLEOTIDE SEQUENCE [LARGE SCALE GENOMIC DNA]</scope>
    <source>
        <strain evidence="1 2">ME102</strain>
    </source>
</reference>
<sequence length="53" mass="6070">MLKGRKKRYHHGRLQDPIQTLQAIRFVLNQMLGSTPSEASAQLRQAINIVNKL</sequence>
<protein>
    <submittedName>
        <fullName evidence="1">Uncharacterized protein</fullName>
    </submittedName>
</protein>
<evidence type="ECO:0000313" key="1">
    <source>
        <dbReference type="EMBL" id="ARU58490.1"/>
    </source>
</evidence>
<organism evidence="1 2">
    <name type="scientific">Oleiphilus messinensis</name>
    <dbReference type="NCBI Taxonomy" id="141451"/>
    <lineage>
        <taxon>Bacteria</taxon>
        <taxon>Pseudomonadati</taxon>
        <taxon>Pseudomonadota</taxon>
        <taxon>Gammaproteobacteria</taxon>
        <taxon>Oceanospirillales</taxon>
        <taxon>Oleiphilaceae</taxon>
        <taxon>Oleiphilus</taxon>
    </lineage>
</organism>
<proteinExistence type="predicted"/>